<feature type="signal peptide" evidence="1">
    <location>
        <begin position="1"/>
        <end position="18"/>
    </location>
</feature>
<feature type="chain" id="PRO_5014941185" evidence="1">
    <location>
        <begin position="19"/>
        <end position="83"/>
    </location>
</feature>
<evidence type="ECO:0000256" key="1">
    <source>
        <dbReference type="SAM" id="SignalP"/>
    </source>
</evidence>
<dbReference type="AlphaFoldDB" id="A0A2M4B5C9"/>
<keyword evidence="1" id="KW-0732">Signal</keyword>
<accession>A0A2M4B5C9</accession>
<sequence>MACSCWRPSLLINGLALSLNTLTCPEFMLGQVSSCVIFKKACHRFSSIALRRVSSSFKYALYCKQVVSRLLEDELDTLRACSM</sequence>
<name>A0A2M4B5C9_9DIPT</name>
<proteinExistence type="predicted"/>
<organism evidence="2">
    <name type="scientific">Anopheles triannulatus</name>
    <dbReference type="NCBI Taxonomy" id="58253"/>
    <lineage>
        <taxon>Eukaryota</taxon>
        <taxon>Metazoa</taxon>
        <taxon>Ecdysozoa</taxon>
        <taxon>Arthropoda</taxon>
        <taxon>Hexapoda</taxon>
        <taxon>Insecta</taxon>
        <taxon>Pterygota</taxon>
        <taxon>Neoptera</taxon>
        <taxon>Endopterygota</taxon>
        <taxon>Diptera</taxon>
        <taxon>Nematocera</taxon>
        <taxon>Culicoidea</taxon>
        <taxon>Culicidae</taxon>
        <taxon>Anophelinae</taxon>
        <taxon>Anopheles</taxon>
    </lineage>
</organism>
<reference evidence="2" key="1">
    <citation type="submission" date="2018-01" db="EMBL/GenBank/DDBJ databases">
        <title>An insight into the sialome of Amazonian anophelines.</title>
        <authorList>
            <person name="Ribeiro J.M."/>
            <person name="Scarpassa V."/>
            <person name="Calvo E."/>
        </authorList>
    </citation>
    <scope>NUCLEOTIDE SEQUENCE</scope>
    <source>
        <tissue evidence="2">Salivary glands</tissue>
    </source>
</reference>
<evidence type="ECO:0000313" key="2">
    <source>
        <dbReference type="EMBL" id="MBW48200.1"/>
    </source>
</evidence>
<dbReference type="EMBL" id="GGFK01014879">
    <property type="protein sequence ID" value="MBW48200.1"/>
    <property type="molecule type" value="Transcribed_RNA"/>
</dbReference>
<protein>
    <submittedName>
        <fullName evidence="2">Putative secreted protein</fullName>
    </submittedName>
</protein>